<protein>
    <submittedName>
        <fullName evidence="1">Uncharacterized protein</fullName>
    </submittedName>
</protein>
<evidence type="ECO:0000313" key="2">
    <source>
        <dbReference type="Proteomes" id="UP000278475"/>
    </source>
</evidence>
<organism evidence="1 2">
    <name type="scientific">Thermoproteota archaeon</name>
    <dbReference type="NCBI Taxonomy" id="2056631"/>
    <lineage>
        <taxon>Archaea</taxon>
        <taxon>Thermoproteota</taxon>
    </lineage>
</organism>
<evidence type="ECO:0000313" key="1">
    <source>
        <dbReference type="EMBL" id="RLE48100.1"/>
    </source>
</evidence>
<name>A0A497EME3_9CREN</name>
<accession>A0A497EME3</accession>
<proteinExistence type="predicted"/>
<gene>
    <name evidence="1" type="ORF">DRJ31_07825</name>
</gene>
<sequence length="65" mass="7471">MGEFLWCCPKCGYFMVWCGAEIDKEGNVCHKYRCPKCGYVAFLRCEGKKHLRYGRPLTTDSGVVE</sequence>
<comment type="caution">
    <text evidence="1">The sequence shown here is derived from an EMBL/GenBank/DDBJ whole genome shotgun (WGS) entry which is preliminary data.</text>
</comment>
<dbReference type="Proteomes" id="UP000278475">
    <property type="component" value="Unassembled WGS sequence"/>
</dbReference>
<dbReference type="AlphaFoldDB" id="A0A497EME3"/>
<dbReference type="EMBL" id="QMQV01000090">
    <property type="protein sequence ID" value="RLE48100.1"/>
    <property type="molecule type" value="Genomic_DNA"/>
</dbReference>
<reference evidence="1 2" key="1">
    <citation type="submission" date="2018-06" db="EMBL/GenBank/DDBJ databases">
        <title>Extensive metabolic versatility and redundancy in microbially diverse, dynamic hydrothermal sediments.</title>
        <authorList>
            <person name="Dombrowski N."/>
            <person name="Teske A."/>
            <person name="Baker B.J."/>
        </authorList>
    </citation>
    <scope>NUCLEOTIDE SEQUENCE [LARGE SCALE GENOMIC DNA]</scope>
    <source>
        <strain evidence="1">B66_G16</strain>
    </source>
</reference>